<gene>
    <name evidence="4" type="ORF">SI8410_11015455</name>
</gene>
<dbReference type="Pfam" id="PF12752">
    <property type="entry name" value="SUZ"/>
    <property type="match status" value="1"/>
</dbReference>
<feature type="region of interest" description="Disordered" evidence="2">
    <location>
        <begin position="183"/>
        <end position="271"/>
    </location>
</feature>
<organism evidence="4 5">
    <name type="scientific">Spirodela intermedia</name>
    <name type="common">Intermediate duckweed</name>
    <dbReference type="NCBI Taxonomy" id="51605"/>
    <lineage>
        <taxon>Eukaryota</taxon>
        <taxon>Viridiplantae</taxon>
        <taxon>Streptophyta</taxon>
        <taxon>Embryophyta</taxon>
        <taxon>Tracheophyta</taxon>
        <taxon>Spermatophyta</taxon>
        <taxon>Magnoliopsida</taxon>
        <taxon>Liliopsida</taxon>
        <taxon>Araceae</taxon>
        <taxon>Lemnoideae</taxon>
        <taxon>Spirodela</taxon>
    </lineage>
</organism>
<feature type="compositionally biased region" description="Basic and acidic residues" evidence="2">
    <location>
        <begin position="228"/>
        <end position="247"/>
    </location>
</feature>
<dbReference type="PANTHER" id="PTHR15672">
    <property type="entry name" value="CAMP-REGULATED PHOSPHOPROTEIN 21 RELATED R3H DOMAIN CONTAINING PROTEIN"/>
    <property type="match status" value="1"/>
</dbReference>
<dbReference type="Proteomes" id="UP000663760">
    <property type="component" value="Chromosome 11"/>
</dbReference>
<dbReference type="InterPro" id="IPR001374">
    <property type="entry name" value="R3H_dom"/>
</dbReference>
<dbReference type="SUPFAM" id="SSF82708">
    <property type="entry name" value="R3H domain"/>
    <property type="match status" value="1"/>
</dbReference>
<dbReference type="Pfam" id="PF01424">
    <property type="entry name" value="R3H"/>
    <property type="match status" value="1"/>
</dbReference>
<dbReference type="EMBL" id="LR746274">
    <property type="protein sequence ID" value="CAA7404777.1"/>
    <property type="molecule type" value="Genomic_DNA"/>
</dbReference>
<evidence type="ECO:0000256" key="2">
    <source>
        <dbReference type="SAM" id="MobiDB-lite"/>
    </source>
</evidence>
<proteinExistence type="predicted"/>
<dbReference type="SMART" id="SM00393">
    <property type="entry name" value="R3H"/>
    <property type="match status" value="1"/>
</dbReference>
<dbReference type="PROSITE" id="PS51061">
    <property type="entry name" value="R3H"/>
    <property type="match status" value="1"/>
</dbReference>
<feature type="compositionally biased region" description="Polar residues" evidence="2">
    <location>
        <begin position="197"/>
        <end position="227"/>
    </location>
</feature>
<dbReference type="OrthoDB" id="278430at2759"/>
<name>A0A7I8L457_SPIIN</name>
<dbReference type="PANTHER" id="PTHR15672:SF25">
    <property type="entry name" value="OS01G0100600 PROTEIN"/>
    <property type="match status" value="1"/>
</dbReference>
<dbReference type="InterPro" id="IPR051937">
    <property type="entry name" value="R3H_domain_containing"/>
</dbReference>
<evidence type="ECO:0000313" key="4">
    <source>
        <dbReference type="EMBL" id="CAA7404777.1"/>
    </source>
</evidence>
<dbReference type="Gene3D" id="3.30.1370.50">
    <property type="entry name" value="R3H-like domain"/>
    <property type="match status" value="1"/>
</dbReference>
<sequence>MTMAEFSMVEELAFLIKDNLSCKHLVLSVEEMLIDFLQNNTSLDGIIELEPMSPYHRLMLHRLADIFGFAHESVGEGDDRHLVLQRCPDSSIPLVLVSDILLQYDEYQPPTSSAQILKRKANKARVASSAPLLPVEEREAAYLAARERIFSLYDDCKEEPVTPKPRTIPVAARRMIAHALGQRISSSGPPDLGGSHQDPTQKTAVNASGLSDSAVGSQEGSSSQRVGSQERKANVRVSHSEMKEQRKAPIKASEGSGFLGTGSEEQDVGVRSLERERAGAARRIFANALGLGSARNSRPSQTME</sequence>
<dbReference type="CDD" id="cd02642">
    <property type="entry name" value="R3H_encore_like"/>
    <property type="match status" value="1"/>
</dbReference>
<reference evidence="4" key="1">
    <citation type="submission" date="2020-02" db="EMBL/GenBank/DDBJ databases">
        <authorList>
            <person name="Scholz U."/>
            <person name="Mascher M."/>
            <person name="Fiebig A."/>
        </authorList>
    </citation>
    <scope>NUCLEOTIDE SEQUENCE</scope>
</reference>
<evidence type="ECO:0000256" key="1">
    <source>
        <dbReference type="ARBA" id="ARBA00022553"/>
    </source>
</evidence>
<protein>
    <recommendedName>
        <fullName evidence="3">R3H domain-containing protein</fullName>
    </recommendedName>
</protein>
<keyword evidence="5" id="KW-1185">Reference proteome</keyword>
<evidence type="ECO:0000313" key="5">
    <source>
        <dbReference type="Proteomes" id="UP000663760"/>
    </source>
</evidence>
<accession>A0A7I8L457</accession>
<dbReference type="GO" id="GO:0003676">
    <property type="term" value="F:nucleic acid binding"/>
    <property type="evidence" value="ECO:0007669"/>
    <property type="project" value="UniProtKB-UniRule"/>
</dbReference>
<dbReference type="InterPro" id="IPR036867">
    <property type="entry name" value="R3H_dom_sf"/>
</dbReference>
<dbReference type="InterPro" id="IPR024771">
    <property type="entry name" value="SUZ"/>
</dbReference>
<dbReference type="AlphaFoldDB" id="A0A7I8L457"/>
<keyword evidence="1" id="KW-0597">Phosphoprotein</keyword>
<feature type="domain" description="R3H" evidence="3">
    <location>
        <begin position="23"/>
        <end position="88"/>
    </location>
</feature>
<evidence type="ECO:0000259" key="3">
    <source>
        <dbReference type="PROSITE" id="PS51061"/>
    </source>
</evidence>